<evidence type="ECO:0000256" key="3">
    <source>
        <dbReference type="ARBA" id="ARBA00013368"/>
    </source>
</evidence>
<name>A0A511FBA4_9CELL</name>
<dbReference type="GO" id="GO:0004527">
    <property type="term" value="F:exonuclease activity"/>
    <property type="evidence" value="ECO:0007669"/>
    <property type="project" value="UniProtKB-KW"/>
</dbReference>
<dbReference type="Gene3D" id="3.40.50.300">
    <property type="entry name" value="P-loop containing nucleotide triphosphate hydrolases"/>
    <property type="match status" value="2"/>
</dbReference>
<organism evidence="5 7">
    <name type="scientific">Cellulomonas hominis</name>
    <dbReference type="NCBI Taxonomy" id="156981"/>
    <lineage>
        <taxon>Bacteria</taxon>
        <taxon>Bacillati</taxon>
        <taxon>Actinomycetota</taxon>
        <taxon>Actinomycetes</taxon>
        <taxon>Micrococcales</taxon>
        <taxon>Cellulomonadaceae</taxon>
        <taxon>Cellulomonas</taxon>
    </lineage>
</organism>
<accession>A0A511FBA4</accession>
<keyword evidence="6" id="KW-0378">Hydrolase</keyword>
<dbReference type="AlphaFoldDB" id="A0A511FBA4"/>
<dbReference type="GO" id="GO:0016887">
    <property type="term" value="F:ATP hydrolysis activity"/>
    <property type="evidence" value="ECO:0007669"/>
    <property type="project" value="InterPro"/>
</dbReference>
<evidence type="ECO:0000256" key="1">
    <source>
        <dbReference type="ARBA" id="ARBA00006930"/>
    </source>
</evidence>
<evidence type="ECO:0000313" key="7">
    <source>
        <dbReference type="Proteomes" id="UP000321723"/>
    </source>
</evidence>
<dbReference type="OrthoDB" id="9795626at2"/>
<dbReference type="Pfam" id="PF13476">
    <property type="entry name" value="AAA_23"/>
    <property type="match status" value="1"/>
</dbReference>
<comment type="caution">
    <text evidence="5">The sequence shown here is derived from an EMBL/GenBank/DDBJ whole genome shotgun (WGS) entry which is preliminary data.</text>
</comment>
<keyword evidence="7" id="KW-1185">Reference proteome</keyword>
<dbReference type="Proteomes" id="UP000321723">
    <property type="component" value="Unassembled WGS sequence"/>
</dbReference>
<comment type="subunit">
    <text evidence="2">Heterodimer of SbcC and SbcD.</text>
</comment>
<dbReference type="PANTHER" id="PTHR32114:SF2">
    <property type="entry name" value="ABC TRANSPORTER ABCH.3"/>
    <property type="match status" value="1"/>
</dbReference>
<dbReference type="SUPFAM" id="SSF52540">
    <property type="entry name" value="P-loop containing nucleoside triphosphate hydrolases"/>
    <property type="match status" value="1"/>
</dbReference>
<evidence type="ECO:0000313" key="6">
    <source>
        <dbReference type="EMBL" id="MBB5472776.1"/>
    </source>
</evidence>
<keyword evidence="6" id="KW-0269">Exonuclease</keyword>
<dbReference type="EMBL" id="BJVQ01000018">
    <property type="protein sequence ID" value="GEL46549.1"/>
    <property type="molecule type" value="Genomic_DNA"/>
</dbReference>
<dbReference type="RefSeq" id="WP_146836427.1">
    <property type="nucleotide sequence ID" value="NZ_BJVQ01000018.1"/>
</dbReference>
<dbReference type="Pfam" id="PF13558">
    <property type="entry name" value="SbcC_Walker_B"/>
    <property type="match status" value="1"/>
</dbReference>
<comment type="similarity">
    <text evidence="1">Belongs to the SMC family. SbcC subfamily.</text>
</comment>
<sequence>MRLHTLTMQAVGPFAGRYTVDFAALSAGGLFLLEGPTGAGKSTVIDAVVFALYGKVASAAASEDRLRSAFAGEDVETVVDLVFETGSGVYRVRRTPAFDRPKRRGTGTVRQQATVKLWRLTAAPEHPDDGEGELLSTRLDEAGAELTRVVGLDRAQFVQTMVLPQGEFAAFLRADPEQRRGLLQRIFGTEVYERVQHRLDELRRDAQRAVADARTRVQECAARFAGASGADEDGVAALREAAAEDPAGVGPLVAERLDALRTQAAEAQHVARTAADAAARAREAADAAGQRLRLVRRRRTLEAERARLAAAADQHAADLARLDRARRAAVVAPALRGADEARAVLAGAEKELHAALDTAPEGLAPADVVAALADPGLPRALTAVREAGAAAVATLRRVVALEDGLPRRTRDLDRLREVQAARARAMAEADELLAERPAARTALADALEAATDLAATAPARARDLEDAEAVLAAVRDLAAAGTALAAAEADRASAVAAARDAVREEARLRTARLDGFAGELAARLADGEPCPVCGGTEHPAPAALRADHVREEDVAAAEAGRRAAEDAVRDRDARVATITERCAALRERTGGTDAEAASDEVERRRTALAEAQAAGRARDRLRADLAEHDRVTEELRTARAGLGDEHAAAVLELARAEQDLDRDRTEVDAACDGHPTVLARQGAEQARLDAADAVLGALDRHAHATRSAAERAGELAGLLTEHGFDAEADARAAVAGSGDVASVERAVEAHRTAVALVEDGLRDPELADLGEEDADALGIRVAGLDAVVAEATAAADAAAASLGSVRDRADRAAEAAAHVTDAARTLATAEAEAAPVVRMARLAGGADADNARALSLATYVLVRRFEDVVAAANERLREMSDGRYELERSDEREDVRTRRTGLAMRVLDHTTGSARDPRTLSGGETFYVSLCLALGMADVVTAEAGGVELGTLFIDEGFGTLDPHTLDAVLAELGRLRAGGRVVGVVSHVEALKQAVAERIEVRRRGDGSSTLTVVAG</sequence>
<dbReference type="EMBL" id="JACHDN010000001">
    <property type="protein sequence ID" value="MBB5472776.1"/>
    <property type="molecule type" value="Genomic_DNA"/>
</dbReference>
<reference evidence="6 8" key="2">
    <citation type="submission" date="2020-08" db="EMBL/GenBank/DDBJ databases">
        <title>Sequencing the genomes of 1000 actinobacteria strains.</title>
        <authorList>
            <person name="Klenk H.-P."/>
        </authorList>
    </citation>
    <scope>NUCLEOTIDE SEQUENCE [LARGE SCALE GENOMIC DNA]</scope>
    <source>
        <strain evidence="6 8">DSM 9581</strain>
    </source>
</reference>
<evidence type="ECO:0000259" key="4">
    <source>
        <dbReference type="Pfam" id="PF13476"/>
    </source>
</evidence>
<reference evidence="5 7" key="1">
    <citation type="submission" date="2019-07" db="EMBL/GenBank/DDBJ databases">
        <title>Whole genome shotgun sequence of Cellulomonas hominis NBRC 16055.</title>
        <authorList>
            <person name="Hosoyama A."/>
            <person name="Uohara A."/>
            <person name="Ohji S."/>
            <person name="Ichikawa N."/>
        </authorList>
    </citation>
    <scope>NUCLEOTIDE SEQUENCE [LARGE SCALE GENOMIC DNA]</scope>
    <source>
        <strain evidence="5 7">NBRC 16055</strain>
    </source>
</reference>
<dbReference type="InterPro" id="IPR027417">
    <property type="entry name" value="P-loop_NTPase"/>
</dbReference>
<dbReference type="GO" id="GO:0006302">
    <property type="term" value="P:double-strand break repair"/>
    <property type="evidence" value="ECO:0007669"/>
    <property type="project" value="InterPro"/>
</dbReference>
<feature type="domain" description="Rad50/SbcC-type AAA" evidence="4">
    <location>
        <begin position="6"/>
        <end position="203"/>
    </location>
</feature>
<dbReference type="Proteomes" id="UP000564629">
    <property type="component" value="Unassembled WGS sequence"/>
</dbReference>
<dbReference type="PANTHER" id="PTHR32114">
    <property type="entry name" value="ABC TRANSPORTER ABCH.3"/>
    <property type="match status" value="1"/>
</dbReference>
<evidence type="ECO:0000313" key="5">
    <source>
        <dbReference type="EMBL" id="GEL46549.1"/>
    </source>
</evidence>
<protein>
    <recommendedName>
        <fullName evidence="3">Nuclease SbcCD subunit C</fullName>
    </recommendedName>
</protein>
<evidence type="ECO:0000256" key="2">
    <source>
        <dbReference type="ARBA" id="ARBA00011322"/>
    </source>
</evidence>
<proteinExistence type="inferred from homology"/>
<gene>
    <name evidence="5" type="primary">sbcC</name>
    <name evidence="5" type="ORF">CHO01_16650</name>
    <name evidence="6" type="ORF">HNR08_001512</name>
</gene>
<keyword evidence="6" id="KW-0540">Nuclease</keyword>
<evidence type="ECO:0000313" key="8">
    <source>
        <dbReference type="Proteomes" id="UP000564629"/>
    </source>
</evidence>
<dbReference type="InterPro" id="IPR038729">
    <property type="entry name" value="Rad50/SbcC_AAA"/>
</dbReference>